<feature type="transmembrane region" description="Helical" evidence="7">
    <location>
        <begin position="375"/>
        <end position="396"/>
    </location>
</feature>
<dbReference type="InterPro" id="IPR003838">
    <property type="entry name" value="ABC3_permease_C"/>
</dbReference>
<keyword evidence="3 7" id="KW-0812">Transmembrane</keyword>
<feature type="region of interest" description="Disordered" evidence="6">
    <location>
        <begin position="138"/>
        <end position="169"/>
    </location>
</feature>
<evidence type="ECO:0000313" key="11">
    <source>
        <dbReference type="Proteomes" id="UP000011885"/>
    </source>
</evidence>
<protein>
    <submittedName>
        <fullName evidence="10">Membrane protein containing DUF214, permase predicted</fullName>
    </submittedName>
</protein>
<dbReference type="PATRIC" id="fig|1263870.3.peg.4555"/>
<feature type="transmembrane region" description="Helical" evidence="7">
    <location>
        <begin position="284"/>
        <end position="307"/>
    </location>
</feature>
<evidence type="ECO:0000256" key="5">
    <source>
        <dbReference type="ARBA" id="ARBA00023136"/>
    </source>
</evidence>
<dbReference type="AlphaFoldDB" id="M5TYZ9"/>
<comment type="caution">
    <text evidence="10">The sequence shown here is derived from an EMBL/GenBank/DDBJ whole genome shotgun (WGS) entry which is preliminary data.</text>
</comment>
<name>M5TYZ9_9BACT</name>
<evidence type="ECO:0000313" key="10">
    <source>
        <dbReference type="EMBL" id="EMI54239.1"/>
    </source>
</evidence>
<evidence type="ECO:0000256" key="2">
    <source>
        <dbReference type="ARBA" id="ARBA00022475"/>
    </source>
</evidence>
<proteinExistence type="predicted"/>
<dbReference type="EMBL" id="ANOH01000287">
    <property type="protein sequence ID" value="EMI54239.1"/>
    <property type="molecule type" value="Genomic_DNA"/>
</dbReference>
<dbReference type="PANTHER" id="PTHR43738:SF3">
    <property type="entry name" value="ABC TRANSPORTER PERMEASE"/>
    <property type="match status" value="1"/>
</dbReference>
<dbReference type="InterPro" id="IPR051125">
    <property type="entry name" value="ABC-4/HrtB_transporter"/>
</dbReference>
<keyword evidence="4 7" id="KW-1133">Transmembrane helix</keyword>
<dbReference type="Proteomes" id="UP000011885">
    <property type="component" value="Unassembled WGS sequence"/>
</dbReference>
<evidence type="ECO:0000256" key="3">
    <source>
        <dbReference type="ARBA" id="ARBA00022692"/>
    </source>
</evidence>
<evidence type="ECO:0000256" key="6">
    <source>
        <dbReference type="SAM" id="MobiDB-lite"/>
    </source>
</evidence>
<evidence type="ECO:0000256" key="4">
    <source>
        <dbReference type="ARBA" id="ARBA00022989"/>
    </source>
</evidence>
<evidence type="ECO:0000256" key="1">
    <source>
        <dbReference type="ARBA" id="ARBA00004651"/>
    </source>
</evidence>
<feature type="domain" description="MacB-like periplasmic core" evidence="9">
    <location>
        <begin position="23"/>
        <end position="254"/>
    </location>
</feature>
<dbReference type="InterPro" id="IPR025857">
    <property type="entry name" value="MacB_PCD"/>
</dbReference>
<sequence length="411" mass="43529">MQRAILTFLGFVLKSLSRRPFRTFLTLAALATAIGSVMALVGVADGFADSFRGVYESHQVDLVVSRQGSADRLSSSLADDFPQRIERVDGVGEAAGVLLETLSIEDQQIYGIPAMGLRTDGWLFADYGLSEPADSGLGVNSSEVSASEVSAGDANATGTGSTGSGEEPPVEMIYLGQNLADRMQAKVGDEVMLFDEPFRVGGTFQSGSIWENGSMILPLTALQRLTGREGQLTYINVLLDESVQRDEVDQVVTRLEAIDPKLLALATEEFVETDRRMQMAGSMAWMTSAIALLVGAIGTLNTMMTSVLERTGEIGVLRAIGWPTRRVAMIVILESVILALIATVIGGVGAAILLSVLSSTDSAAGVLQPSIAMSVWIRGAVIGLGIGVVGALLPAYRATRLHPTEALRHQG</sequence>
<reference evidence="10 11" key="1">
    <citation type="journal article" date="2013" name="Mar. Genomics">
        <title>Expression of sulfatases in Rhodopirellula baltica and the diversity of sulfatases in the genus Rhodopirellula.</title>
        <authorList>
            <person name="Wegner C.E."/>
            <person name="Richter-Heitmann T."/>
            <person name="Klindworth A."/>
            <person name="Klockow C."/>
            <person name="Richter M."/>
            <person name="Achstetter T."/>
            <person name="Glockner F.O."/>
            <person name="Harder J."/>
        </authorList>
    </citation>
    <scope>NUCLEOTIDE SEQUENCE [LARGE SCALE GENOMIC DNA]</scope>
    <source>
        <strain evidence="10 11">SM41</strain>
    </source>
</reference>
<feature type="compositionally biased region" description="Low complexity" evidence="6">
    <location>
        <begin position="141"/>
        <end position="159"/>
    </location>
</feature>
<feature type="transmembrane region" description="Helical" evidence="7">
    <location>
        <begin position="27"/>
        <end position="48"/>
    </location>
</feature>
<accession>M5TYZ9</accession>
<keyword evidence="5 7" id="KW-0472">Membrane</keyword>
<comment type="subcellular location">
    <subcellularLocation>
        <location evidence="1">Cell membrane</location>
        <topology evidence="1">Multi-pass membrane protein</topology>
    </subcellularLocation>
</comment>
<keyword evidence="11" id="KW-1185">Reference proteome</keyword>
<feature type="domain" description="ABC3 transporter permease C-terminal" evidence="8">
    <location>
        <begin position="286"/>
        <end position="403"/>
    </location>
</feature>
<dbReference type="PANTHER" id="PTHR43738">
    <property type="entry name" value="ABC TRANSPORTER, MEMBRANE PROTEIN"/>
    <property type="match status" value="1"/>
</dbReference>
<evidence type="ECO:0000259" key="8">
    <source>
        <dbReference type="Pfam" id="PF02687"/>
    </source>
</evidence>
<dbReference type="Pfam" id="PF12704">
    <property type="entry name" value="MacB_PCD"/>
    <property type="match status" value="1"/>
</dbReference>
<dbReference type="Pfam" id="PF02687">
    <property type="entry name" value="FtsX"/>
    <property type="match status" value="1"/>
</dbReference>
<keyword evidence="2" id="KW-1003">Cell membrane</keyword>
<feature type="transmembrane region" description="Helical" evidence="7">
    <location>
        <begin position="327"/>
        <end position="354"/>
    </location>
</feature>
<evidence type="ECO:0000256" key="7">
    <source>
        <dbReference type="SAM" id="Phobius"/>
    </source>
</evidence>
<gene>
    <name evidence="10" type="ORF">RSSM_04310</name>
</gene>
<organism evidence="10 11">
    <name type="scientific">Rhodopirellula sallentina SM41</name>
    <dbReference type="NCBI Taxonomy" id="1263870"/>
    <lineage>
        <taxon>Bacteria</taxon>
        <taxon>Pseudomonadati</taxon>
        <taxon>Planctomycetota</taxon>
        <taxon>Planctomycetia</taxon>
        <taxon>Pirellulales</taxon>
        <taxon>Pirellulaceae</taxon>
        <taxon>Rhodopirellula</taxon>
    </lineage>
</organism>
<dbReference type="GO" id="GO:0005886">
    <property type="term" value="C:plasma membrane"/>
    <property type="evidence" value="ECO:0007669"/>
    <property type="project" value="UniProtKB-SubCell"/>
</dbReference>
<evidence type="ECO:0000259" key="9">
    <source>
        <dbReference type="Pfam" id="PF12704"/>
    </source>
</evidence>